<keyword evidence="2" id="KW-0808">Transferase</keyword>
<protein>
    <submittedName>
        <fullName evidence="2">Phosphoribosyltransferase</fullName>
    </submittedName>
</protein>
<dbReference type="OrthoDB" id="9810066at2"/>
<reference evidence="2" key="1">
    <citation type="submission" date="2021-02" db="EMBL/GenBank/DDBJ databases">
        <title>Strain Y2R2, a novel species of the genus Halomonas.</title>
        <authorList>
            <person name="Huang H."/>
        </authorList>
    </citation>
    <scope>NUCLEOTIDE SEQUENCE</scope>
    <source>
        <strain evidence="2">Y2R2</strain>
    </source>
</reference>
<evidence type="ECO:0000313" key="2">
    <source>
        <dbReference type="EMBL" id="QEM83002.1"/>
    </source>
</evidence>
<dbReference type="KEGG" id="hbh:E4T21_16695"/>
<dbReference type="Proteomes" id="UP000324285">
    <property type="component" value="Chromosome"/>
</dbReference>
<proteinExistence type="predicted"/>
<dbReference type="EMBL" id="CP038437">
    <property type="protein sequence ID" value="QEM83002.1"/>
    <property type="molecule type" value="Genomic_DNA"/>
</dbReference>
<dbReference type="SUPFAM" id="SSF53271">
    <property type="entry name" value="PRTase-like"/>
    <property type="match status" value="1"/>
</dbReference>
<dbReference type="Gene3D" id="3.30.1310.20">
    <property type="entry name" value="PRTase-like"/>
    <property type="match status" value="1"/>
</dbReference>
<dbReference type="InterPro" id="IPR029057">
    <property type="entry name" value="PRTase-like"/>
</dbReference>
<gene>
    <name evidence="2" type="ORF">E4T21_16695</name>
</gene>
<dbReference type="Gene3D" id="3.40.50.2020">
    <property type="match status" value="1"/>
</dbReference>
<name>A0A5C1NH77_9GAMM</name>
<dbReference type="GO" id="GO:0016757">
    <property type="term" value="F:glycosyltransferase activity"/>
    <property type="evidence" value="ECO:0007669"/>
    <property type="project" value="UniProtKB-KW"/>
</dbReference>
<dbReference type="AlphaFoldDB" id="A0A5C1NH77"/>
<organism evidence="2 3">
    <name type="scientific">Halomonas binhaiensis</name>
    <dbReference type="NCBI Taxonomy" id="2562282"/>
    <lineage>
        <taxon>Bacteria</taxon>
        <taxon>Pseudomonadati</taxon>
        <taxon>Pseudomonadota</taxon>
        <taxon>Gammaproteobacteria</taxon>
        <taxon>Oceanospirillales</taxon>
        <taxon>Halomonadaceae</taxon>
        <taxon>Halomonas</taxon>
    </lineage>
</organism>
<dbReference type="Pfam" id="PF00156">
    <property type="entry name" value="Pribosyltran"/>
    <property type="match status" value="1"/>
</dbReference>
<sequence>MGSHFASRTEAGQLLAERLRERHYTNPVALALPRGGVPVALEIAKVLQAPLDLLLVRKIGVPYQPELALGAVVDGDPPQVVINEDVQYHANVSDDEFEALKAHELEVIERRRSSYLKGRKRVSVKGMTAIVIDDGIATGATVRAALKALRQAEPERLVLAVPVAPKDTLQQLRGEVDEIVCLESPELFYSISPYYDDFQQVSDQQVIAWLAEGDLIAVGQGAAPR</sequence>
<feature type="domain" description="Phosphoribosyltransferase" evidence="1">
    <location>
        <begin position="11"/>
        <end position="195"/>
    </location>
</feature>
<dbReference type="RefSeq" id="WP_149286124.1">
    <property type="nucleotide sequence ID" value="NZ_CP038437.2"/>
</dbReference>
<dbReference type="CDD" id="cd06223">
    <property type="entry name" value="PRTases_typeI"/>
    <property type="match status" value="1"/>
</dbReference>
<evidence type="ECO:0000259" key="1">
    <source>
        <dbReference type="Pfam" id="PF00156"/>
    </source>
</evidence>
<dbReference type="InterPro" id="IPR000836">
    <property type="entry name" value="PRTase_dom"/>
</dbReference>
<keyword evidence="3" id="KW-1185">Reference proteome</keyword>
<keyword evidence="2" id="KW-0328">Glycosyltransferase</keyword>
<evidence type="ECO:0000313" key="3">
    <source>
        <dbReference type="Proteomes" id="UP000324285"/>
    </source>
</evidence>
<accession>A0A5C1NH77</accession>